<name>A0A183C4P6_GLOPA</name>
<dbReference type="PANTHER" id="PTHR12922:SF7">
    <property type="entry name" value="UBIQUINONE BIOSYNTHESIS PROTEIN COQ4 HOMOLOG, MITOCHONDRIAL"/>
    <property type="match status" value="1"/>
</dbReference>
<dbReference type="InterPro" id="IPR027540">
    <property type="entry name" value="Coq4_euk"/>
</dbReference>
<evidence type="ECO:0000256" key="2">
    <source>
        <dbReference type="ARBA" id="ARBA00022792"/>
    </source>
</evidence>
<evidence type="ECO:0000256" key="7">
    <source>
        <dbReference type="SAM" id="MobiDB-lite"/>
    </source>
</evidence>
<accession>A0A183C4P6</accession>
<dbReference type="InterPro" id="IPR007853">
    <property type="entry name" value="Znf_DNL-typ"/>
</dbReference>
<feature type="binding site" evidence="6">
    <location>
        <position position="284"/>
    </location>
    <ligand>
        <name>Zn(2+)</name>
        <dbReference type="ChEBI" id="CHEBI:29105"/>
    </ligand>
</feature>
<dbReference type="HAMAP" id="MF_03111">
    <property type="entry name" value="Coq4"/>
    <property type="match status" value="1"/>
</dbReference>
<dbReference type="UniPathway" id="UPA00232"/>
<comment type="pathway">
    <text evidence="6">Cofactor biosynthesis; ubiquinone biosynthesis.</text>
</comment>
<dbReference type="AlphaFoldDB" id="A0A183C4P6"/>
<evidence type="ECO:0000256" key="4">
    <source>
        <dbReference type="ARBA" id="ARBA00023136"/>
    </source>
</evidence>
<dbReference type="Pfam" id="PF05180">
    <property type="entry name" value="zf-DNL"/>
    <property type="match status" value="1"/>
</dbReference>
<comment type="similarity">
    <text evidence="6">Belongs to the COQ4 family.</text>
</comment>
<feature type="binding site" evidence="6">
    <location>
        <position position="268"/>
    </location>
    <ligand>
        <name>Zn(2+)</name>
        <dbReference type="ChEBI" id="CHEBI:29105"/>
    </ligand>
</feature>
<keyword evidence="6" id="KW-0862">Zinc</keyword>
<proteinExistence type="inferred from homology"/>
<feature type="binding site" evidence="6">
    <location>
        <position position="269"/>
    </location>
    <ligand>
        <name>Zn(2+)</name>
        <dbReference type="ChEBI" id="CHEBI:29105"/>
    </ligand>
</feature>
<dbReference type="GO" id="GO:0120539">
    <property type="term" value="F:4-hydroxy-3-methoxy-5-polyprenylbenzoate decarboxylase activity"/>
    <property type="evidence" value="ECO:0007669"/>
    <property type="project" value="UniProtKB-EC"/>
</dbReference>
<dbReference type="WBParaSite" id="GPLIN_000784000">
    <property type="protein sequence ID" value="GPLIN_000784000"/>
    <property type="gene ID" value="GPLIN_000784000"/>
</dbReference>
<protein>
    <recommendedName>
        <fullName evidence="6">Ubiquinone biosynthesis protein COQ4 homolog, mitochondrial</fullName>
    </recommendedName>
    <alternativeName>
        <fullName evidence="6">4-hydroxy-3-methoxy-5-polyprenylbenzoate decarboxylase</fullName>
        <ecNumber evidence="6">4.1.1.130</ecNumber>
    </alternativeName>
    <alternativeName>
        <fullName evidence="6">Coenzyme Q biosynthesis protein 4 homolog</fullName>
    </alternativeName>
</protein>
<feature type="binding site" evidence="6">
    <location>
        <position position="272"/>
    </location>
    <ligand>
        <name>Zn(2+)</name>
        <dbReference type="ChEBI" id="CHEBI:29105"/>
    </ligand>
</feature>
<dbReference type="EC" id="4.1.1.130" evidence="6"/>
<comment type="catalytic activity">
    <reaction evidence="6">
        <text>a 4-hydroxy-3-methoxy-5-(all-trans-polyprenyl)benzoate + H(+) = a 2-methoxy-6-(all-trans-polyprenyl)phenol + CO2</text>
        <dbReference type="Rhea" id="RHEA:81179"/>
        <dbReference type="Rhea" id="RHEA-COMP:9551"/>
        <dbReference type="Rhea" id="RHEA-COMP:10931"/>
        <dbReference type="ChEBI" id="CHEBI:15378"/>
        <dbReference type="ChEBI" id="CHEBI:16526"/>
        <dbReference type="ChEBI" id="CHEBI:62731"/>
        <dbReference type="ChEBI" id="CHEBI:84443"/>
        <dbReference type="EC" id="4.1.1.130"/>
    </reaction>
</comment>
<reference evidence="9" key="1">
    <citation type="submission" date="2013-12" db="EMBL/GenBank/DDBJ databases">
        <authorList>
            <person name="Aslett M."/>
        </authorList>
    </citation>
    <scope>NUCLEOTIDE SEQUENCE [LARGE SCALE GENOMIC DNA]</scope>
    <source>
        <strain evidence="9">Lindley</strain>
    </source>
</reference>
<evidence type="ECO:0000256" key="6">
    <source>
        <dbReference type="HAMAP-Rule" id="MF_03111"/>
    </source>
</evidence>
<reference evidence="9" key="2">
    <citation type="submission" date="2014-05" db="EMBL/GenBank/DDBJ databases">
        <title>The genome and life-stage specific transcriptomes of Globodera pallida elucidate key aspects of plant parasitism by a cyst nematode.</title>
        <authorList>
            <person name="Cotton J.A."/>
            <person name="Lilley C.J."/>
            <person name="Jones L.M."/>
            <person name="Kikuchi T."/>
            <person name="Reid A.J."/>
            <person name="Thorpe P."/>
            <person name="Tsai I.J."/>
            <person name="Beasley H."/>
            <person name="Blok V."/>
            <person name="Cock P.J.A."/>
            <person name="Van den Akker S.E."/>
            <person name="Holroyd N."/>
            <person name="Hunt M."/>
            <person name="Mantelin S."/>
            <person name="Naghra H."/>
            <person name="Pain A."/>
            <person name="Palomares-Rius J.E."/>
            <person name="Zarowiecki M."/>
            <person name="Berriman M."/>
            <person name="Jones J.T."/>
            <person name="Urwin P.E."/>
        </authorList>
    </citation>
    <scope>NUCLEOTIDE SEQUENCE [LARGE SCALE GENOMIC DNA]</scope>
    <source>
        <strain evidence="9">Lindley</strain>
    </source>
</reference>
<keyword evidence="5 6" id="KW-0456">Lyase</keyword>
<organism evidence="9 10">
    <name type="scientific">Globodera pallida</name>
    <name type="common">Potato cyst nematode worm</name>
    <name type="synonym">Heterodera pallida</name>
    <dbReference type="NCBI Taxonomy" id="36090"/>
    <lineage>
        <taxon>Eukaryota</taxon>
        <taxon>Metazoa</taxon>
        <taxon>Ecdysozoa</taxon>
        <taxon>Nematoda</taxon>
        <taxon>Chromadorea</taxon>
        <taxon>Rhabditida</taxon>
        <taxon>Tylenchina</taxon>
        <taxon>Tylenchomorpha</taxon>
        <taxon>Tylenchoidea</taxon>
        <taxon>Heteroderidae</taxon>
        <taxon>Heteroderinae</taxon>
        <taxon>Globodera</taxon>
    </lineage>
</organism>
<keyword evidence="3 6" id="KW-0496">Mitochondrion</keyword>
<keyword evidence="9" id="KW-1185">Reference proteome</keyword>
<dbReference type="Proteomes" id="UP000050741">
    <property type="component" value="Unassembled WGS sequence"/>
</dbReference>
<evidence type="ECO:0000313" key="10">
    <source>
        <dbReference type="WBParaSite" id="GPLIN_000784000"/>
    </source>
</evidence>
<feature type="region of interest" description="Disordered" evidence="7">
    <location>
        <begin position="106"/>
        <end position="144"/>
    </location>
</feature>
<evidence type="ECO:0000256" key="1">
    <source>
        <dbReference type="ARBA" id="ARBA00022688"/>
    </source>
</evidence>
<evidence type="ECO:0000256" key="5">
    <source>
        <dbReference type="ARBA" id="ARBA00023239"/>
    </source>
</evidence>
<feature type="domain" description="DNL-type" evidence="8">
    <location>
        <begin position="69"/>
        <end position="96"/>
    </location>
</feature>
<keyword evidence="2 6" id="KW-0999">Mitochondrion inner membrane</keyword>
<dbReference type="GO" id="GO:0008270">
    <property type="term" value="F:zinc ion binding"/>
    <property type="evidence" value="ECO:0007669"/>
    <property type="project" value="UniProtKB-UniRule"/>
</dbReference>
<comment type="function">
    <text evidence="6">Lyase that catalyzes the C1-decarboxylation of 4-hydroxy-3-methoxy-5-(all-trans-polyprenyl)benzoic acid into 2-methoxy-6-(all-trans-polyprenyl)phenol during ubiquinone biosynthesis.</text>
</comment>
<comment type="subcellular location">
    <subcellularLocation>
        <location evidence="6">Mitochondrion inner membrane</location>
        <topology evidence="6">Peripheral membrane protein</topology>
        <orientation evidence="6">Matrix side</orientation>
    </subcellularLocation>
</comment>
<evidence type="ECO:0000313" key="9">
    <source>
        <dbReference type="Proteomes" id="UP000050741"/>
    </source>
</evidence>
<dbReference type="InterPro" id="IPR007715">
    <property type="entry name" value="Coq4"/>
</dbReference>
<comment type="subunit">
    <text evidence="6">Component of a multi-subunit COQ enzyme complex.</text>
</comment>
<keyword evidence="1 6" id="KW-0831">Ubiquinone biosynthesis</keyword>
<comment type="cofactor">
    <cofactor evidence="6">
        <name>Zn(2+)</name>
        <dbReference type="ChEBI" id="CHEBI:29105"/>
    </cofactor>
</comment>
<keyword evidence="6" id="KW-0479">Metal-binding</keyword>
<sequence>MNATLRSLQKLSRFRYKLAFFQNSAELICSVPLSLQKQRFPNLPSIRNFCSTNQSTKEEIGQITPKLAITFTCKVCSTRQGPKQFSRTAYEQGVVLRLGRQEEHRRNFGGERGGGLQTFEDGGDSGQRIARGDQQMPSGGGGGGAADPLLVGITELQRALLGVGSAVISLVDPKRGDMIATMGETTNIEQNRMCRDVSGAELLNTRPRINNKTIDRLWLASLPDGTMGKEYSGFLEGLSTSPDARPPVQFVDDDPELVYVMQRYRETHDLTHVLLQMRPNMLGEVTVKYFEAVQLGFPMCIAAAIFGALRLGPIHRRQLIDQNIPWAVQQAERGRFLLALDWERRFEQPIVDLQSECSIQPFARRSN</sequence>
<keyword evidence="4 6" id="KW-0472">Membrane</keyword>
<evidence type="ECO:0000259" key="8">
    <source>
        <dbReference type="Pfam" id="PF05180"/>
    </source>
</evidence>
<evidence type="ECO:0000256" key="3">
    <source>
        <dbReference type="ARBA" id="ARBA00023128"/>
    </source>
</evidence>
<dbReference type="PANTHER" id="PTHR12922">
    <property type="entry name" value="UBIQUINONE BIOSYNTHESIS PROTEIN"/>
    <property type="match status" value="1"/>
</dbReference>
<dbReference type="Pfam" id="PF05019">
    <property type="entry name" value="Coq4"/>
    <property type="match status" value="1"/>
</dbReference>
<reference evidence="10" key="3">
    <citation type="submission" date="2016-06" db="UniProtKB">
        <authorList>
            <consortium name="WormBaseParasite"/>
        </authorList>
    </citation>
    <scope>IDENTIFICATION</scope>
</reference>
<dbReference type="GO" id="GO:0031314">
    <property type="term" value="C:extrinsic component of mitochondrial inner membrane"/>
    <property type="evidence" value="ECO:0007669"/>
    <property type="project" value="UniProtKB-UniRule"/>
</dbReference>